<keyword evidence="3 11" id="KW-0812">Transmembrane</keyword>
<gene>
    <name evidence="13" type="primary">LOC123018913</name>
</gene>
<evidence type="ECO:0000256" key="10">
    <source>
        <dbReference type="ARBA" id="ARBA00023224"/>
    </source>
</evidence>
<dbReference type="InterPro" id="IPR017452">
    <property type="entry name" value="GPCR_Rhodpsn_7TM"/>
</dbReference>
<dbReference type="PROSITE" id="PS50262">
    <property type="entry name" value="G_PROTEIN_RECEP_F1_2"/>
    <property type="match status" value="1"/>
</dbReference>
<evidence type="ECO:0000256" key="4">
    <source>
        <dbReference type="ARBA" id="ARBA00022989"/>
    </source>
</evidence>
<feature type="transmembrane region" description="Helical" evidence="11">
    <location>
        <begin position="137"/>
        <end position="155"/>
    </location>
</feature>
<dbReference type="GO" id="GO:0005886">
    <property type="term" value="C:plasma membrane"/>
    <property type="evidence" value="ECO:0007669"/>
    <property type="project" value="UniProtKB-SubCell"/>
</dbReference>
<dbReference type="PANTHER" id="PTHR24234">
    <property type="entry name" value="LYSOPHOSPHATIDIC ACID RECEPTOR 5/SPHINGOSYLPHOSPHORYLCHOLINE RECEPTOR"/>
    <property type="match status" value="1"/>
</dbReference>
<keyword evidence="10" id="KW-0807">Transducer</keyword>
<dbReference type="Pfam" id="PF00001">
    <property type="entry name" value="7tm_1"/>
    <property type="match status" value="1"/>
</dbReference>
<feature type="transmembrane region" description="Helical" evidence="11">
    <location>
        <begin position="218"/>
        <end position="242"/>
    </location>
</feature>
<dbReference type="InterPro" id="IPR000276">
    <property type="entry name" value="GPCR_Rhodpsn"/>
</dbReference>
<dbReference type="Ensembl" id="ENSVKKT00000022285.1">
    <property type="protein sequence ID" value="ENSVKKP00000021740.1"/>
    <property type="gene ID" value="ENSVKKG00000014532.1"/>
</dbReference>
<keyword evidence="2" id="KW-1003">Cell membrane</keyword>
<feature type="transmembrane region" description="Helical" evidence="11">
    <location>
        <begin position="175"/>
        <end position="198"/>
    </location>
</feature>
<reference evidence="13" key="2">
    <citation type="submission" date="2025-09" db="UniProtKB">
        <authorList>
            <consortium name="Ensembl"/>
        </authorList>
    </citation>
    <scope>IDENTIFICATION</scope>
</reference>
<dbReference type="Proteomes" id="UP000694545">
    <property type="component" value="Unplaced"/>
</dbReference>
<dbReference type="SUPFAM" id="SSF81321">
    <property type="entry name" value="Family A G protein-coupled receptor-like"/>
    <property type="match status" value="1"/>
</dbReference>
<evidence type="ECO:0000256" key="3">
    <source>
        <dbReference type="ARBA" id="ARBA00022692"/>
    </source>
</evidence>
<evidence type="ECO:0000259" key="12">
    <source>
        <dbReference type="PROSITE" id="PS50262"/>
    </source>
</evidence>
<evidence type="ECO:0000256" key="11">
    <source>
        <dbReference type="SAM" id="Phobius"/>
    </source>
</evidence>
<keyword evidence="7" id="KW-1015">Disulfide bond</keyword>
<name>A0A8D2LGG3_VARKO</name>
<dbReference type="AlphaFoldDB" id="A0A8D2LGG3"/>
<evidence type="ECO:0000256" key="1">
    <source>
        <dbReference type="ARBA" id="ARBA00004651"/>
    </source>
</evidence>
<dbReference type="OMA" id="GFFYFRV"/>
<sequence>MTNNSTSCCVVPLNTIKYFKIPVYTLVLLAGLPLNCFAFWAVVSQLKRSVLLSVYVMNLLLANLLQILTLPFWMYHSYRDQQWGLGDQAFIAVKLAFRTNFYAKNNFLCLIAMERYLGLVHLLRFHRLQEMAGATKVSIAMWLLVLIPCIVGIWLEVDYKQTSCPDSSQLNYHYALFRISIMTVSFLTPCLLMGFFYLSILLELRKVVSLERRVKRQIYWFVSLIIITFFLFFTPFQVTLFYRYFWEVKGVERAACNLVENTYICLHATRCLATLNNIFDPLLYILLLKDVRTEIKVVLGSKARKSSCESIP</sequence>
<dbReference type="PANTHER" id="PTHR24234:SF9">
    <property type="entry name" value="G-PROTEIN COUPLED RECEPTOR 132-RELATED"/>
    <property type="match status" value="1"/>
</dbReference>
<accession>A0A8D2LGG3</accession>
<comment type="subcellular location">
    <subcellularLocation>
        <location evidence="1">Cell membrane</location>
        <topology evidence="1">Multi-pass membrane protein</topology>
    </subcellularLocation>
</comment>
<feature type="transmembrane region" description="Helical" evidence="11">
    <location>
        <begin position="50"/>
        <end position="75"/>
    </location>
</feature>
<keyword evidence="14" id="KW-1185">Reference proteome</keyword>
<keyword evidence="6 11" id="KW-0472">Membrane</keyword>
<dbReference type="Gene3D" id="1.20.1070.10">
    <property type="entry name" value="Rhodopsin 7-helix transmembrane proteins"/>
    <property type="match status" value="1"/>
</dbReference>
<evidence type="ECO:0000256" key="9">
    <source>
        <dbReference type="ARBA" id="ARBA00023180"/>
    </source>
</evidence>
<keyword evidence="4 11" id="KW-1133">Transmembrane helix</keyword>
<reference evidence="13" key="1">
    <citation type="submission" date="2025-08" db="UniProtKB">
        <authorList>
            <consortium name="Ensembl"/>
        </authorList>
    </citation>
    <scope>IDENTIFICATION</scope>
</reference>
<evidence type="ECO:0000256" key="8">
    <source>
        <dbReference type="ARBA" id="ARBA00023170"/>
    </source>
</evidence>
<feature type="domain" description="G-protein coupled receptors family 1 profile" evidence="12">
    <location>
        <begin position="34"/>
        <end position="284"/>
    </location>
</feature>
<protein>
    <recommendedName>
        <fullName evidence="12">G-protein coupled receptors family 1 profile domain-containing protein</fullName>
    </recommendedName>
</protein>
<keyword evidence="8" id="KW-0675">Receptor</keyword>
<keyword evidence="5" id="KW-0297">G-protein coupled receptor</keyword>
<evidence type="ECO:0000313" key="13">
    <source>
        <dbReference type="Ensembl" id="ENSVKKP00000021740.1"/>
    </source>
</evidence>
<evidence type="ECO:0000256" key="6">
    <source>
        <dbReference type="ARBA" id="ARBA00023136"/>
    </source>
</evidence>
<evidence type="ECO:0000256" key="5">
    <source>
        <dbReference type="ARBA" id="ARBA00023040"/>
    </source>
</evidence>
<proteinExistence type="predicted"/>
<feature type="transmembrane region" description="Helical" evidence="11">
    <location>
        <begin position="21"/>
        <end position="43"/>
    </location>
</feature>
<evidence type="ECO:0000256" key="7">
    <source>
        <dbReference type="ARBA" id="ARBA00023157"/>
    </source>
</evidence>
<evidence type="ECO:0000313" key="14">
    <source>
        <dbReference type="Proteomes" id="UP000694545"/>
    </source>
</evidence>
<dbReference type="PRINTS" id="PR00237">
    <property type="entry name" value="GPCRRHODOPSN"/>
</dbReference>
<keyword evidence="9" id="KW-0325">Glycoprotein</keyword>
<organism evidence="13 14">
    <name type="scientific">Varanus komodoensis</name>
    <name type="common">Komodo dragon</name>
    <dbReference type="NCBI Taxonomy" id="61221"/>
    <lineage>
        <taxon>Eukaryota</taxon>
        <taxon>Metazoa</taxon>
        <taxon>Chordata</taxon>
        <taxon>Craniata</taxon>
        <taxon>Vertebrata</taxon>
        <taxon>Euteleostomi</taxon>
        <taxon>Lepidosauria</taxon>
        <taxon>Squamata</taxon>
        <taxon>Bifurcata</taxon>
        <taxon>Unidentata</taxon>
        <taxon>Episquamata</taxon>
        <taxon>Toxicofera</taxon>
        <taxon>Anguimorpha</taxon>
        <taxon>Paleoanguimorpha</taxon>
        <taxon>Varanoidea</taxon>
        <taxon>Varanidae</taxon>
        <taxon>Varanus</taxon>
    </lineage>
</organism>
<evidence type="ECO:0000256" key="2">
    <source>
        <dbReference type="ARBA" id="ARBA00022475"/>
    </source>
</evidence>
<dbReference type="GO" id="GO:0004930">
    <property type="term" value="F:G protein-coupled receptor activity"/>
    <property type="evidence" value="ECO:0007669"/>
    <property type="project" value="UniProtKB-KW"/>
</dbReference>